<dbReference type="PANTHER" id="PTHR23501:SF12">
    <property type="entry name" value="MAJOR FACILITATOR SUPERFAMILY (MFS) PROFILE DOMAIN-CONTAINING PROTEIN-RELATED"/>
    <property type="match status" value="1"/>
</dbReference>
<evidence type="ECO:0000256" key="7">
    <source>
        <dbReference type="SAM" id="Phobius"/>
    </source>
</evidence>
<evidence type="ECO:0000313" key="9">
    <source>
        <dbReference type="EMBL" id="CAF9937383.1"/>
    </source>
</evidence>
<dbReference type="InterPro" id="IPR011701">
    <property type="entry name" value="MFS"/>
</dbReference>
<dbReference type="InterPro" id="IPR020846">
    <property type="entry name" value="MFS_dom"/>
</dbReference>
<comment type="similarity">
    <text evidence="2">Belongs to the major facilitator superfamily. TCR/Tet family.</text>
</comment>
<dbReference type="OrthoDB" id="10021397at2759"/>
<comment type="subcellular location">
    <subcellularLocation>
        <location evidence="1">Membrane</location>
        <topology evidence="1">Multi-pass membrane protein</topology>
    </subcellularLocation>
</comment>
<feature type="transmembrane region" description="Helical" evidence="7">
    <location>
        <begin position="346"/>
        <end position="363"/>
    </location>
</feature>
<feature type="transmembrane region" description="Helical" evidence="7">
    <location>
        <begin position="306"/>
        <end position="326"/>
    </location>
</feature>
<feature type="transmembrane region" description="Helical" evidence="7">
    <location>
        <begin position="130"/>
        <end position="151"/>
    </location>
</feature>
<dbReference type="PANTHER" id="PTHR23501">
    <property type="entry name" value="MAJOR FACILITATOR SUPERFAMILY"/>
    <property type="match status" value="1"/>
</dbReference>
<dbReference type="AlphaFoldDB" id="A0A8H3G6D7"/>
<dbReference type="Proteomes" id="UP000664203">
    <property type="component" value="Unassembled WGS sequence"/>
</dbReference>
<feature type="domain" description="Major facilitator superfamily (MFS) profile" evidence="8">
    <location>
        <begin position="40"/>
        <end position="497"/>
    </location>
</feature>
<feature type="transmembrane region" description="Helical" evidence="7">
    <location>
        <begin position="163"/>
        <end position="182"/>
    </location>
</feature>
<dbReference type="InterPro" id="IPR036259">
    <property type="entry name" value="MFS_trans_sf"/>
</dbReference>
<evidence type="ECO:0000256" key="1">
    <source>
        <dbReference type="ARBA" id="ARBA00004141"/>
    </source>
</evidence>
<reference evidence="9" key="1">
    <citation type="submission" date="2021-03" db="EMBL/GenBank/DDBJ databases">
        <authorList>
            <person name="Tagirdzhanova G."/>
        </authorList>
    </citation>
    <scope>NUCLEOTIDE SEQUENCE</scope>
</reference>
<dbReference type="PROSITE" id="PS50850">
    <property type="entry name" value="MFS"/>
    <property type="match status" value="1"/>
</dbReference>
<dbReference type="EMBL" id="CAJPDR010000471">
    <property type="protein sequence ID" value="CAF9937383.1"/>
    <property type="molecule type" value="Genomic_DNA"/>
</dbReference>
<feature type="transmembrane region" description="Helical" evidence="7">
    <location>
        <begin position="434"/>
        <end position="458"/>
    </location>
</feature>
<feature type="transmembrane region" description="Helical" evidence="7">
    <location>
        <begin position="37"/>
        <end position="55"/>
    </location>
</feature>
<dbReference type="PRINTS" id="PR01036">
    <property type="entry name" value="TCRTETB"/>
</dbReference>
<keyword evidence="4 7" id="KW-0812">Transmembrane</keyword>
<feature type="transmembrane region" description="Helical" evidence="7">
    <location>
        <begin position="234"/>
        <end position="253"/>
    </location>
</feature>
<evidence type="ECO:0000256" key="2">
    <source>
        <dbReference type="ARBA" id="ARBA00007520"/>
    </source>
</evidence>
<dbReference type="GO" id="GO:0005886">
    <property type="term" value="C:plasma membrane"/>
    <property type="evidence" value="ECO:0007669"/>
    <property type="project" value="TreeGrafter"/>
</dbReference>
<evidence type="ECO:0000256" key="4">
    <source>
        <dbReference type="ARBA" id="ARBA00022692"/>
    </source>
</evidence>
<evidence type="ECO:0000256" key="5">
    <source>
        <dbReference type="ARBA" id="ARBA00022989"/>
    </source>
</evidence>
<feature type="transmembrane region" description="Helical" evidence="7">
    <location>
        <begin position="75"/>
        <end position="93"/>
    </location>
</feature>
<organism evidence="9 10">
    <name type="scientific">Alectoria fallacina</name>
    <dbReference type="NCBI Taxonomy" id="1903189"/>
    <lineage>
        <taxon>Eukaryota</taxon>
        <taxon>Fungi</taxon>
        <taxon>Dikarya</taxon>
        <taxon>Ascomycota</taxon>
        <taxon>Pezizomycotina</taxon>
        <taxon>Lecanoromycetes</taxon>
        <taxon>OSLEUM clade</taxon>
        <taxon>Lecanoromycetidae</taxon>
        <taxon>Lecanorales</taxon>
        <taxon>Lecanorineae</taxon>
        <taxon>Parmeliaceae</taxon>
        <taxon>Alectoria</taxon>
    </lineage>
</organism>
<dbReference type="Pfam" id="PF07690">
    <property type="entry name" value="MFS_1"/>
    <property type="match status" value="1"/>
</dbReference>
<evidence type="ECO:0000259" key="8">
    <source>
        <dbReference type="PROSITE" id="PS50850"/>
    </source>
</evidence>
<dbReference type="GO" id="GO:0022857">
    <property type="term" value="F:transmembrane transporter activity"/>
    <property type="evidence" value="ECO:0007669"/>
    <property type="project" value="InterPro"/>
</dbReference>
<evidence type="ECO:0000256" key="3">
    <source>
        <dbReference type="ARBA" id="ARBA00022448"/>
    </source>
</evidence>
<feature type="transmembrane region" description="Helical" evidence="7">
    <location>
        <begin position="105"/>
        <end position="124"/>
    </location>
</feature>
<comment type="caution">
    <text evidence="9">The sequence shown here is derived from an EMBL/GenBank/DDBJ whole genome shotgun (WGS) entry which is preliminary data.</text>
</comment>
<gene>
    <name evidence="9" type="ORF">ALECFALPRED_007235</name>
</gene>
<evidence type="ECO:0000256" key="6">
    <source>
        <dbReference type="ARBA" id="ARBA00023136"/>
    </source>
</evidence>
<dbReference type="SUPFAM" id="SSF103473">
    <property type="entry name" value="MFS general substrate transporter"/>
    <property type="match status" value="1"/>
</dbReference>
<keyword evidence="6 7" id="KW-0472">Membrane</keyword>
<sequence>MTDEGKIAEDEDTRLPESEALNDFDGSSGRTLHGGSWIIALLAIQSTVFLFALDNTITADVIPVIVNHFRGTEKLPWLSVAFMTGGVSAVLPYGSTYTLFDAKKLYIGAIVTFSVGSALCGGAPNLNAFIIGRVIAGVGGIGMYLGVMTLLSVNTTPTERPMYLGLVGLIFGIGNVVGPVVGGAFADSKATWRWGFYMNLCIIGLLSPVYLFLIPSFKPQRSRTILSRLSDLDGAGTILSIGSLVFLVMAINFGGTLYNWNSAEIIVFFVLSGLLLMAFAAQQYFTFLTKSASRLFPVVFLKNKEALLLFVLTATFNSAGFIPIYYIPTYFQFTRGDGSLDSAVRLLPLIMFISFLILVNGGTLSKGGYYMPWFLTGSILTLIGGVLFSRIDATTSTGAIYGYEVLIGIGSGCGMQAAFAVIQTVAKPELVTSGISFIMIAQLLSVSLALSISGAIFVNRASSGLEHILVGFPREDIQAALLGLSGDFLATLDPAQKTEVLNVIVHSLSKV</sequence>
<protein>
    <recommendedName>
        <fullName evidence="8">Major facilitator superfamily (MFS) profile domain-containing protein</fullName>
    </recommendedName>
</protein>
<keyword evidence="10" id="KW-1185">Reference proteome</keyword>
<keyword evidence="5 7" id="KW-1133">Transmembrane helix</keyword>
<name>A0A8H3G6D7_9LECA</name>
<keyword evidence="3" id="KW-0813">Transport</keyword>
<proteinExistence type="inferred from homology"/>
<feature type="transmembrane region" description="Helical" evidence="7">
    <location>
        <begin position="194"/>
        <end position="213"/>
    </location>
</feature>
<feature type="transmembrane region" description="Helical" evidence="7">
    <location>
        <begin position="400"/>
        <end position="422"/>
    </location>
</feature>
<feature type="transmembrane region" description="Helical" evidence="7">
    <location>
        <begin position="370"/>
        <end position="388"/>
    </location>
</feature>
<dbReference type="Gene3D" id="1.20.1250.20">
    <property type="entry name" value="MFS general substrate transporter like domains"/>
    <property type="match status" value="1"/>
</dbReference>
<evidence type="ECO:0000313" key="10">
    <source>
        <dbReference type="Proteomes" id="UP000664203"/>
    </source>
</evidence>
<feature type="transmembrane region" description="Helical" evidence="7">
    <location>
        <begin position="265"/>
        <end position="285"/>
    </location>
</feature>
<accession>A0A8H3G6D7</accession>